<proteinExistence type="predicted"/>
<gene>
    <name evidence="2" type="ORF">C1645_739669</name>
</gene>
<name>A0A397SZ65_9GLOM</name>
<dbReference type="EMBL" id="QKYT01000280">
    <property type="protein sequence ID" value="RIA88074.1"/>
    <property type="molecule type" value="Genomic_DNA"/>
</dbReference>
<keyword evidence="1" id="KW-0732">Signal</keyword>
<dbReference type="Proteomes" id="UP000265703">
    <property type="component" value="Unassembled WGS sequence"/>
</dbReference>
<reference evidence="2 3" key="1">
    <citation type="submission" date="2018-06" db="EMBL/GenBank/DDBJ databases">
        <title>Comparative genomics reveals the genomic features of Rhizophagus irregularis, R. cerebriforme, R. diaphanum and Gigaspora rosea, and their symbiotic lifestyle signature.</title>
        <authorList>
            <person name="Morin E."/>
            <person name="San Clemente H."/>
            <person name="Chen E.C.H."/>
            <person name="De La Providencia I."/>
            <person name="Hainaut M."/>
            <person name="Kuo A."/>
            <person name="Kohler A."/>
            <person name="Murat C."/>
            <person name="Tang N."/>
            <person name="Roy S."/>
            <person name="Loubradou J."/>
            <person name="Henrissat B."/>
            <person name="Grigoriev I.V."/>
            <person name="Corradi N."/>
            <person name="Roux C."/>
            <person name="Martin F.M."/>
        </authorList>
    </citation>
    <scope>NUCLEOTIDE SEQUENCE [LARGE SCALE GENOMIC DNA]</scope>
    <source>
        <strain evidence="2 3">DAOM 227022</strain>
    </source>
</reference>
<sequence length="140" mass="17391">MKRLLTFLFFLVDSSNSSVQNRKEKRFFELFGLEWKEKIKRLLIFFFLVGLQTLWSRMKRENDKFFHKTYYFFRFSEFFSPDWQEKMILLAFRLKHLLTFLFFLISSQSKMRRENICFCELKLEMLKSDVLSLFIHIKFT</sequence>
<comment type="caution">
    <text evidence="2">The sequence shown here is derived from an EMBL/GenBank/DDBJ whole genome shotgun (WGS) entry which is preliminary data.</text>
</comment>
<keyword evidence="3" id="KW-1185">Reference proteome</keyword>
<dbReference type="AlphaFoldDB" id="A0A397SZ65"/>
<feature type="signal peptide" evidence="1">
    <location>
        <begin position="1"/>
        <end position="17"/>
    </location>
</feature>
<evidence type="ECO:0000313" key="3">
    <source>
        <dbReference type="Proteomes" id="UP000265703"/>
    </source>
</evidence>
<evidence type="ECO:0000313" key="2">
    <source>
        <dbReference type="EMBL" id="RIA88074.1"/>
    </source>
</evidence>
<feature type="chain" id="PRO_5017279790" evidence="1">
    <location>
        <begin position="18"/>
        <end position="140"/>
    </location>
</feature>
<organism evidence="2 3">
    <name type="scientific">Glomus cerebriforme</name>
    <dbReference type="NCBI Taxonomy" id="658196"/>
    <lineage>
        <taxon>Eukaryota</taxon>
        <taxon>Fungi</taxon>
        <taxon>Fungi incertae sedis</taxon>
        <taxon>Mucoromycota</taxon>
        <taxon>Glomeromycotina</taxon>
        <taxon>Glomeromycetes</taxon>
        <taxon>Glomerales</taxon>
        <taxon>Glomeraceae</taxon>
        <taxon>Glomus</taxon>
    </lineage>
</organism>
<evidence type="ECO:0000256" key="1">
    <source>
        <dbReference type="SAM" id="SignalP"/>
    </source>
</evidence>
<protein>
    <submittedName>
        <fullName evidence="2">Uncharacterized protein</fullName>
    </submittedName>
</protein>
<accession>A0A397SZ65</accession>